<keyword evidence="1" id="KW-1133">Transmembrane helix</keyword>
<sequence>MDDEILAVVEASAIRRWMGIAMLAFVAFLVLYVAFATPPDLLWQIFLMLVGGIALWTAERMRRATTARLELTRTELRDSVAGTIVALDDIATVDRGTFAFKPSNGFLIRTKKPGARGWRPGLWWRMGRRIGVGGVAAAHQTKAMAEALSMHLLARDGAP</sequence>
<organism evidence="2 3">
    <name type="scientific">Arenibacterium halophilum</name>
    <dbReference type="NCBI Taxonomy" id="2583821"/>
    <lineage>
        <taxon>Bacteria</taxon>
        <taxon>Pseudomonadati</taxon>
        <taxon>Pseudomonadota</taxon>
        <taxon>Alphaproteobacteria</taxon>
        <taxon>Rhodobacterales</taxon>
        <taxon>Paracoccaceae</taxon>
        <taxon>Arenibacterium</taxon>
    </lineage>
</organism>
<feature type="transmembrane region" description="Helical" evidence="1">
    <location>
        <begin position="17"/>
        <end position="35"/>
    </location>
</feature>
<evidence type="ECO:0000313" key="2">
    <source>
        <dbReference type="EMBL" id="TMV13201.1"/>
    </source>
</evidence>
<dbReference type="Proteomes" id="UP001191082">
    <property type="component" value="Unassembled WGS sequence"/>
</dbReference>
<dbReference type="RefSeq" id="WP_138863757.1">
    <property type="nucleotide sequence ID" value="NZ_VCPC01000002.1"/>
</dbReference>
<name>A0ABY2XA06_9RHOB</name>
<keyword evidence="3" id="KW-1185">Reference proteome</keyword>
<comment type="caution">
    <text evidence="2">The sequence shown here is derived from an EMBL/GenBank/DDBJ whole genome shotgun (WGS) entry which is preliminary data.</text>
</comment>
<gene>
    <name evidence="2" type="ORF">FGK64_10580</name>
</gene>
<keyword evidence="1" id="KW-0812">Transmembrane</keyword>
<reference evidence="2 3" key="1">
    <citation type="submission" date="2019-05" db="EMBL/GenBank/DDBJ databases">
        <title>Marivita sp. nov. isolated from sea sediment.</title>
        <authorList>
            <person name="Kim W."/>
        </authorList>
    </citation>
    <scope>NUCLEOTIDE SEQUENCE [LARGE SCALE GENOMIC DNA]</scope>
    <source>
        <strain evidence="2 3">CAU 1492</strain>
    </source>
</reference>
<protein>
    <submittedName>
        <fullName evidence="2">Uncharacterized protein</fullName>
    </submittedName>
</protein>
<proteinExistence type="predicted"/>
<evidence type="ECO:0000256" key="1">
    <source>
        <dbReference type="SAM" id="Phobius"/>
    </source>
</evidence>
<dbReference type="EMBL" id="VCPC01000002">
    <property type="protein sequence ID" value="TMV13201.1"/>
    <property type="molecule type" value="Genomic_DNA"/>
</dbReference>
<feature type="transmembrane region" description="Helical" evidence="1">
    <location>
        <begin position="41"/>
        <end position="58"/>
    </location>
</feature>
<accession>A0ABY2XA06</accession>
<evidence type="ECO:0000313" key="3">
    <source>
        <dbReference type="Proteomes" id="UP001191082"/>
    </source>
</evidence>
<keyword evidence="1" id="KW-0472">Membrane</keyword>